<comment type="caution">
    <text evidence="1">The sequence shown here is derived from an EMBL/GenBank/DDBJ whole genome shotgun (WGS) entry which is preliminary data.</text>
</comment>
<evidence type="ECO:0000313" key="2">
    <source>
        <dbReference type="Proteomes" id="UP000245708"/>
    </source>
</evidence>
<name>A0A316GDY1_9RHOB</name>
<protein>
    <submittedName>
        <fullName evidence="1">Uncharacterized protein</fullName>
    </submittedName>
</protein>
<proteinExistence type="predicted"/>
<dbReference type="RefSeq" id="WP_109669904.1">
    <property type="nucleotide sequence ID" value="NZ_QGGW01000009.1"/>
</dbReference>
<accession>A0A316GDY1</accession>
<gene>
    <name evidence="1" type="ORF">C7455_10920</name>
</gene>
<keyword evidence="2" id="KW-1185">Reference proteome</keyword>
<evidence type="ECO:0000313" key="1">
    <source>
        <dbReference type="EMBL" id="PWK59098.1"/>
    </source>
</evidence>
<dbReference type="Proteomes" id="UP000245708">
    <property type="component" value="Unassembled WGS sequence"/>
</dbReference>
<dbReference type="AlphaFoldDB" id="A0A316GDY1"/>
<reference evidence="1 2" key="1">
    <citation type="submission" date="2018-05" db="EMBL/GenBank/DDBJ databases">
        <title>Genomic Encyclopedia of Type Strains, Phase IV (KMG-IV): sequencing the most valuable type-strain genomes for metagenomic binning, comparative biology and taxonomic classification.</title>
        <authorList>
            <person name="Goeker M."/>
        </authorList>
    </citation>
    <scope>NUCLEOTIDE SEQUENCE [LARGE SCALE GENOMIC DNA]</scope>
    <source>
        <strain evidence="1 2">DSM 16097</strain>
    </source>
</reference>
<dbReference type="EMBL" id="QGGW01000009">
    <property type="protein sequence ID" value="PWK59098.1"/>
    <property type="molecule type" value="Genomic_DNA"/>
</dbReference>
<organism evidence="1 2">
    <name type="scientific">Roseicyclus mahoneyensis</name>
    <dbReference type="NCBI Taxonomy" id="164332"/>
    <lineage>
        <taxon>Bacteria</taxon>
        <taxon>Pseudomonadati</taxon>
        <taxon>Pseudomonadota</taxon>
        <taxon>Alphaproteobacteria</taxon>
        <taxon>Rhodobacterales</taxon>
        <taxon>Roseobacteraceae</taxon>
        <taxon>Roseicyclus</taxon>
    </lineage>
</organism>
<sequence>MRLCIAGAGPAGMLAALIGQAAGWRILWQGDGRDSPQAAHLHLVRDVIGPTLTSIDADLGARIAAATDPAHDWRDAGGKTGRAPRLTREGLTAALAAACAARGLAALTTPLPAPGDGAELWIDATGGARALARRFEAATLGSLTLDDIGTGRLWRSEQWHDRMPSAPYTQVVPGRAYLESGPDGTRRTGLDGATEALAGPDKTPVVVSRMVAPPVRLARWKGAAGAPALILFGDARLQTPPDMGFGLLAVAQQAVILHEALTSRSDPERPLAGWAETVWVNAGMQLAFAC</sequence>